<dbReference type="SUPFAM" id="SSF53474">
    <property type="entry name" value="alpha/beta-Hydrolases"/>
    <property type="match status" value="1"/>
</dbReference>
<dbReference type="GeneID" id="63826485"/>
<dbReference type="Proteomes" id="UP000076871">
    <property type="component" value="Unassembled WGS sequence"/>
</dbReference>
<dbReference type="AlphaFoldDB" id="A0A165D2N4"/>
<organism evidence="3 4">
    <name type="scientific">Laetiporus sulphureus 93-53</name>
    <dbReference type="NCBI Taxonomy" id="1314785"/>
    <lineage>
        <taxon>Eukaryota</taxon>
        <taxon>Fungi</taxon>
        <taxon>Dikarya</taxon>
        <taxon>Basidiomycota</taxon>
        <taxon>Agaricomycotina</taxon>
        <taxon>Agaricomycetes</taxon>
        <taxon>Polyporales</taxon>
        <taxon>Laetiporus</taxon>
    </lineage>
</organism>
<dbReference type="RefSeq" id="XP_040761776.1">
    <property type="nucleotide sequence ID" value="XM_040909456.1"/>
</dbReference>
<dbReference type="EMBL" id="KV427639">
    <property type="protein sequence ID" value="KZT04036.1"/>
    <property type="molecule type" value="Genomic_DNA"/>
</dbReference>
<evidence type="ECO:0000256" key="1">
    <source>
        <dbReference type="ARBA" id="ARBA00022801"/>
    </source>
</evidence>
<proteinExistence type="predicted"/>
<gene>
    <name evidence="3" type="ORF">LAESUDRAFT_728523</name>
</gene>
<dbReference type="GO" id="GO:0016787">
    <property type="term" value="F:hydrolase activity"/>
    <property type="evidence" value="ECO:0007669"/>
    <property type="project" value="UniProtKB-KW"/>
</dbReference>
<dbReference type="InterPro" id="IPR029058">
    <property type="entry name" value="AB_hydrolase_fold"/>
</dbReference>
<dbReference type="Pfam" id="PF20434">
    <property type="entry name" value="BD-FAE"/>
    <property type="match status" value="1"/>
</dbReference>
<keyword evidence="4" id="KW-1185">Reference proteome</keyword>
<dbReference type="InParanoid" id="A0A165D2N4"/>
<accession>A0A165D2N4</accession>
<evidence type="ECO:0000313" key="3">
    <source>
        <dbReference type="EMBL" id="KZT04036.1"/>
    </source>
</evidence>
<sequence>MDAIAAQQERSVPLIYDYTRNAFLPYLEAHRAEIEAIERTTFKYGVTDRHQLDVYYPSEVTQEKAPVLFFIYGGGFVTGERIFPPPFDLVYRNLGAFFAKRGILTIIPDYRLVPSVMFPEPVKDIRDAIAWVLANTEEVGRRGTVHANFDNVMIMGHSAGSIYTATMMLYPGLLPLDVRSHIRGVILAGGIYRFSRESATADPAGLEGLYGSWEEVQNKMPATLPQRAPGEIVDGFPEVLMMASEREPDGVFEESEEFAAALGRKLGRKIGVSTMKKHNHLSPHLSLWSGSGEEWAIEVEQWVKSRVASK</sequence>
<protein>
    <submittedName>
        <fullName evidence="3">Alpha/beta-hydrolase</fullName>
    </submittedName>
</protein>
<feature type="domain" description="BD-FAE-like" evidence="2">
    <location>
        <begin position="52"/>
        <end position="161"/>
    </location>
</feature>
<dbReference type="Gene3D" id="3.40.50.1820">
    <property type="entry name" value="alpha/beta hydrolase"/>
    <property type="match status" value="1"/>
</dbReference>
<dbReference type="STRING" id="1314785.A0A165D2N4"/>
<dbReference type="InterPro" id="IPR049492">
    <property type="entry name" value="BD-FAE-like_dom"/>
</dbReference>
<dbReference type="InterPro" id="IPR050300">
    <property type="entry name" value="GDXG_lipolytic_enzyme"/>
</dbReference>
<name>A0A165D2N4_9APHY</name>
<evidence type="ECO:0000313" key="4">
    <source>
        <dbReference type="Proteomes" id="UP000076871"/>
    </source>
</evidence>
<reference evidence="3 4" key="1">
    <citation type="journal article" date="2016" name="Mol. Biol. Evol.">
        <title>Comparative Genomics of Early-Diverging Mushroom-Forming Fungi Provides Insights into the Origins of Lignocellulose Decay Capabilities.</title>
        <authorList>
            <person name="Nagy L.G."/>
            <person name="Riley R."/>
            <person name="Tritt A."/>
            <person name="Adam C."/>
            <person name="Daum C."/>
            <person name="Floudas D."/>
            <person name="Sun H."/>
            <person name="Yadav J.S."/>
            <person name="Pangilinan J."/>
            <person name="Larsson K.H."/>
            <person name="Matsuura K."/>
            <person name="Barry K."/>
            <person name="Labutti K."/>
            <person name="Kuo R."/>
            <person name="Ohm R.A."/>
            <person name="Bhattacharya S.S."/>
            <person name="Shirouzu T."/>
            <person name="Yoshinaga Y."/>
            <person name="Martin F.M."/>
            <person name="Grigoriev I.V."/>
            <person name="Hibbett D.S."/>
        </authorList>
    </citation>
    <scope>NUCLEOTIDE SEQUENCE [LARGE SCALE GENOMIC DNA]</scope>
    <source>
        <strain evidence="3 4">93-53</strain>
    </source>
</reference>
<keyword evidence="1 3" id="KW-0378">Hydrolase</keyword>
<evidence type="ECO:0000259" key="2">
    <source>
        <dbReference type="Pfam" id="PF20434"/>
    </source>
</evidence>
<dbReference type="PANTHER" id="PTHR48081">
    <property type="entry name" value="AB HYDROLASE SUPERFAMILY PROTEIN C4A8.06C"/>
    <property type="match status" value="1"/>
</dbReference>
<dbReference type="OrthoDB" id="433474at2759"/>